<dbReference type="GO" id="GO:0006654">
    <property type="term" value="P:phosphatidic acid biosynthetic process"/>
    <property type="evidence" value="ECO:0007669"/>
    <property type="project" value="TreeGrafter"/>
</dbReference>
<dbReference type="Pfam" id="PF01553">
    <property type="entry name" value="Acyltransferase"/>
    <property type="match status" value="1"/>
</dbReference>
<accession>A0AAU7DI30</accession>
<organism evidence="5">
    <name type="scientific">Telmatobacter sp. DSM 110680</name>
    <dbReference type="NCBI Taxonomy" id="3036704"/>
    <lineage>
        <taxon>Bacteria</taxon>
        <taxon>Pseudomonadati</taxon>
        <taxon>Acidobacteriota</taxon>
        <taxon>Terriglobia</taxon>
        <taxon>Terriglobales</taxon>
        <taxon>Acidobacteriaceae</taxon>
        <taxon>Telmatobacter</taxon>
    </lineage>
</organism>
<evidence type="ECO:0000313" key="5">
    <source>
        <dbReference type="EMBL" id="XBH17051.1"/>
    </source>
</evidence>
<dbReference type="PANTHER" id="PTHR10434:SF66">
    <property type="entry name" value="PHOSPHOLIPID_GLYCEROL ACYLTRANSFERASE DOMAIN-CONTAINING PROTEIN"/>
    <property type="match status" value="1"/>
</dbReference>
<keyword evidence="2" id="KW-0808">Transferase</keyword>
<keyword evidence="3 5" id="KW-0012">Acyltransferase</keyword>
<evidence type="ECO:0000259" key="4">
    <source>
        <dbReference type="SMART" id="SM00563"/>
    </source>
</evidence>
<evidence type="ECO:0000256" key="2">
    <source>
        <dbReference type="ARBA" id="ARBA00022679"/>
    </source>
</evidence>
<dbReference type="EMBL" id="CP121196">
    <property type="protein sequence ID" value="XBH17051.1"/>
    <property type="molecule type" value="Genomic_DNA"/>
</dbReference>
<name>A0AAU7DI30_9BACT</name>
<feature type="domain" description="Phospholipid/glycerol acyltransferase" evidence="4">
    <location>
        <begin position="68"/>
        <end position="183"/>
    </location>
</feature>
<evidence type="ECO:0000256" key="1">
    <source>
        <dbReference type="ARBA" id="ARBA00005189"/>
    </source>
</evidence>
<proteinExistence type="predicted"/>
<sequence>MIPSLLLLATFVILGIPAAIIFLPWSIITGNALPLYTAAQVIVRTGYFLARIRVEVTGRELVPANTACIFMANHVSNLDPPALIPNIPGRTSAFVKRSLMHIPVFGWGLKQGEFVPVDRDGRIESAQESIAAARAVLAKNIHITTFVEGTRSKDGRMLPFKKGPFFLAKETGAPCIPVSIWGTETMMSKGSMKIHPGTAHVTFHGPIDPADYERREDLMVAVRAAIASGLPEWMRT</sequence>
<dbReference type="InterPro" id="IPR002123">
    <property type="entry name" value="Plipid/glycerol_acylTrfase"/>
</dbReference>
<dbReference type="RefSeq" id="WP_348262283.1">
    <property type="nucleotide sequence ID" value="NZ_CP121196.1"/>
</dbReference>
<reference evidence="5" key="1">
    <citation type="submission" date="2023-03" db="EMBL/GenBank/DDBJ databases">
        <title>Edaphobacter sp.</title>
        <authorList>
            <person name="Huber K.J."/>
            <person name="Papendorf J."/>
            <person name="Pilke C."/>
            <person name="Bunk B."/>
            <person name="Sproeer C."/>
            <person name="Pester M."/>
        </authorList>
    </citation>
    <scope>NUCLEOTIDE SEQUENCE</scope>
    <source>
        <strain evidence="5">DSM 110680</strain>
    </source>
</reference>
<comment type="pathway">
    <text evidence="1">Lipid metabolism.</text>
</comment>
<dbReference type="SMART" id="SM00563">
    <property type="entry name" value="PlsC"/>
    <property type="match status" value="1"/>
</dbReference>
<dbReference type="CDD" id="cd07989">
    <property type="entry name" value="LPLAT_AGPAT-like"/>
    <property type="match status" value="1"/>
</dbReference>
<evidence type="ECO:0000256" key="3">
    <source>
        <dbReference type="ARBA" id="ARBA00023315"/>
    </source>
</evidence>
<dbReference type="AlphaFoldDB" id="A0AAU7DI30"/>
<dbReference type="PANTHER" id="PTHR10434">
    <property type="entry name" value="1-ACYL-SN-GLYCEROL-3-PHOSPHATE ACYLTRANSFERASE"/>
    <property type="match status" value="1"/>
</dbReference>
<gene>
    <name evidence="5" type="ORF">P8935_21070</name>
</gene>
<dbReference type="SUPFAM" id="SSF69593">
    <property type="entry name" value="Glycerol-3-phosphate (1)-acyltransferase"/>
    <property type="match status" value="1"/>
</dbReference>
<dbReference type="GO" id="GO:0003841">
    <property type="term" value="F:1-acylglycerol-3-phosphate O-acyltransferase activity"/>
    <property type="evidence" value="ECO:0007669"/>
    <property type="project" value="TreeGrafter"/>
</dbReference>
<protein>
    <submittedName>
        <fullName evidence="5">Lysophospholipid acyltransferase family protein</fullName>
    </submittedName>
</protein>